<feature type="transmembrane region" description="Helical" evidence="1">
    <location>
        <begin position="54"/>
        <end position="74"/>
    </location>
</feature>
<keyword evidence="1" id="KW-1133">Transmembrane helix</keyword>
<proteinExistence type="predicted"/>
<feature type="transmembrane region" description="Helical" evidence="1">
    <location>
        <begin position="320"/>
        <end position="340"/>
    </location>
</feature>
<dbReference type="EMBL" id="CAJZBQ010000063">
    <property type="protein sequence ID" value="CAG9335768.1"/>
    <property type="molecule type" value="Genomic_DNA"/>
</dbReference>
<gene>
    <name evidence="3" type="ORF">BSTOLATCC_MIC65090</name>
</gene>
<evidence type="ECO:0000313" key="4">
    <source>
        <dbReference type="Proteomes" id="UP001162131"/>
    </source>
</evidence>
<dbReference type="SUPFAM" id="SSF55785">
    <property type="entry name" value="PYP-like sensor domain (PAS domain)"/>
    <property type="match status" value="1"/>
</dbReference>
<feature type="transmembrane region" description="Helical" evidence="1">
    <location>
        <begin position="295"/>
        <end position="314"/>
    </location>
</feature>
<dbReference type="InterPro" id="IPR035965">
    <property type="entry name" value="PAS-like_dom_sf"/>
</dbReference>
<protein>
    <recommendedName>
        <fullName evidence="2">TmcB/TmcC TPR repeats domain-containing protein</fullName>
    </recommendedName>
</protein>
<dbReference type="InterPro" id="IPR057352">
    <property type="entry name" value="TPR_TmcB/C"/>
</dbReference>
<dbReference type="InterPro" id="IPR052994">
    <property type="entry name" value="Tiny_macrocysts_regulators"/>
</dbReference>
<feature type="transmembrane region" description="Helical" evidence="1">
    <location>
        <begin position="107"/>
        <end position="127"/>
    </location>
</feature>
<feature type="transmembrane region" description="Helical" evidence="1">
    <location>
        <begin position="192"/>
        <end position="217"/>
    </location>
</feature>
<sequence length="673" mass="78650">MITDGEDFHIEGNQLFISRKPLDKYKNLQGFLLSCIIGIFESDFKTRVSFKQQIIREIFSNIIITIQVVSLFWYPDMSIRHWSSYSTIWNCFRFFNYDYLFAKQGLYTFYFILSSTINASSIFIVFLHCGCKYFNCNLPGILLMIAKALLYLFSSISLIPYLTTLIIVIKYSAFDYRYVQEYDDHDADNYNFGILGTISSFLILVVFVPIVFLIEMMKADLRHSVAHKNIKARSNSSWDLLCILFFIAQCFLFAFVDKSHYEYRIMIGMVMAVYLLVLEFRFLHYFNPVENSIQACKMGNILVCLVVFLFGYLTDNPTTLTLLCIFLLPLSCLFITIYVHRKYSVLKFNRINPKSQFTLEHSIRHLLVDEQYDAKSEVIEMLSEQFNSKLKKNSLYVIWEVNFCIYIAKDERLGRVKLTKYSLLKQNIEACIQKFRILEKFEKNVSGLSEIKNLDRILCLDEAKKFDVEICLILLDLWAEIARKDPEINKLKHFIKKVCSISKKIKSLYESLSQEIRNSEILDLYGLFLINILGEVEEGNAILKRKLNIKNSGSLNDFKKFESYDQSFGIILVSTETSSFGSIAYMNAKAAAILNVSPIEMINRDFNQFIPKPYSLHHNDHMFNYYRLCTCTELEISHSSFLQKLDGYIFECKVVIKLTAFKNNAYYRSVFLK</sequence>
<accession>A0AAU9KBB1</accession>
<evidence type="ECO:0000256" key="1">
    <source>
        <dbReference type="SAM" id="Phobius"/>
    </source>
</evidence>
<evidence type="ECO:0000313" key="3">
    <source>
        <dbReference type="EMBL" id="CAG9335768.1"/>
    </source>
</evidence>
<dbReference type="PANTHER" id="PTHR31600">
    <property type="entry name" value="TINY MACROCYSTS PROTEIN B-RELATED"/>
    <property type="match status" value="1"/>
</dbReference>
<dbReference type="PANTHER" id="PTHR31600:SF2">
    <property type="entry name" value="GAMETE ENRICHED GENE 10 PROTEIN-RELATED"/>
    <property type="match status" value="1"/>
</dbReference>
<keyword evidence="4" id="KW-1185">Reference proteome</keyword>
<dbReference type="Pfam" id="PF25474">
    <property type="entry name" value="TPR_TmcB"/>
    <property type="match status" value="1"/>
</dbReference>
<feature type="transmembrane region" description="Helical" evidence="1">
    <location>
        <begin position="263"/>
        <end position="283"/>
    </location>
</feature>
<feature type="transmembrane region" description="Helical" evidence="1">
    <location>
        <begin position="238"/>
        <end position="257"/>
    </location>
</feature>
<dbReference type="Proteomes" id="UP001162131">
    <property type="component" value="Unassembled WGS sequence"/>
</dbReference>
<organism evidence="3 4">
    <name type="scientific">Blepharisma stoltei</name>
    <dbReference type="NCBI Taxonomy" id="1481888"/>
    <lineage>
        <taxon>Eukaryota</taxon>
        <taxon>Sar</taxon>
        <taxon>Alveolata</taxon>
        <taxon>Ciliophora</taxon>
        <taxon>Postciliodesmatophora</taxon>
        <taxon>Heterotrichea</taxon>
        <taxon>Heterotrichida</taxon>
        <taxon>Blepharismidae</taxon>
        <taxon>Blepharisma</taxon>
    </lineage>
</organism>
<evidence type="ECO:0000259" key="2">
    <source>
        <dbReference type="Pfam" id="PF25474"/>
    </source>
</evidence>
<reference evidence="3" key="1">
    <citation type="submission" date="2021-09" db="EMBL/GenBank/DDBJ databases">
        <authorList>
            <consortium name="AG Swart"/>
            <person name="Singh M."/>
            <person name="Singh A."/>
            <person name="Seah K."/>
            <person name="Emmerich C."/>
        </authorList>
    </citation>
    <scope>NUCLEOTIDE SEQUENCE</scope>
    <source>
        <strain evidence="3">ATCC30299</strain>
    </source>
</reference>
<dbReference type="AlphaFoldDB" id="A0AAU9KBB1"/>
<feature type="domain" description="TmcB/TmcC TPR repeats" evidence="2">
    <location>
        <begin position="462"/>
        <end position="551"/>
    </location>
</feature>
<keyword evidence="1" id="KW-0472">Membrane</keyword>
<keyword evidence="1" id="KW-0812">Transmembrane</keyword>
<comment type="caution">
    <text evidence="3">The sequence shown here is derived from an EMBL/GenBank/DDBJ whole genome shotgun (WGS) entry which is preliminary data.</text>
</comment>
<name>A0AAU9KBB1_9CILI</name>
<feature type="transmembrane region" description="Helical" evidence="1">
    <location>
        <begin position="148"/>
        <end position="172"/>
    </location>
</feature>